<sequence>MSDVGDGVEGVFAFIIGGFVLVMIGSAIESSSMLYDIGNYGLLMILLGVVLAVGVIATVIGGLLGR</sequence>
<evidence type="ECO:0000313" key="3">
    <source>
        <dbReference type="Proteomes" id="UP001597052"/>
    </source>
</evidence>
<dbReference type="AlphaFoldDB" id="A0ABD6DD96"/>
<accession>A0ABD6DD96</accession>
<dbReference type="EMBL" id="JBHUDM010000014">
    <property type="protein sequence ID" value="MFD1643952.1"/>
    <property type="molecule type" value="Genomic_DNA"/>
</dbReference>
<dbReference type="Proteomes" id="UP001597052">
    <property type="component" value="Unassembled WGS sequence"/>
</dbReference>
<keyword evidence="1" id="KW-0812">Transmembrane</keyword>
<evidence type="ECO:0008006" key="4">
    <source>
        <dbReference type="Google" id="ProtNLM"/>
    </source>
</evidence>
<evidence type="ECO:0000256" key="1">
    <source>
        <dbReference type="SAM" id="Phobius"/>
    </source>
</evidence>
<feature type="transmembrane region" description="Helical" evidence="1">
    <location>
        <begin position="40"/>
        <end position="64"/>
    </location>
</feature>
<feature type="transmembrane region" description="Helical" evidence="1">
    <location>
        <begin position="7"/>
        <end position="28"/>
    </location>
</feature>
<keyword evidence="1" id="KW-0472">Membrane</keyword>
<proteinExistence type="predicted"/>
<keyword evidence="1" id="KW-1133">Transmembrane helix</keyword>
<organism evidence="2 3">
    <name type="scientific">Halohasta litorea</name>
    <dbReference type="NCBI Taxonomy" id="869891"/>
    <lineage>
        <taxon>Archaea</taxon>
        <taxon>Methanobacteriati</taxon>
        <taxon>Methanobacteriota</taxon>
        <taxon>Stenosarchaea group</taxon>
        <taxon>Halobacteria</taxon>
        <taxon>Halobacteriales</taxon>
        <taxon>Haloferacaceae</taxon>
        <taxon>Halohasta</taxon>
    </lineage>
</organism>
<dbReference type="RefSeq" id="WP_256397870.1">
    <property type="nucleotide sequence ID" value="NZ_JANHDJ010000016.1"/>
</dbReference>
<keyword evidence="3" id="KW-1185">Reference proteome</keyword>
<name>A0ABD6DD96_9EURY</name>
<comment type="caution">
    <text evidence="2">The sequence shown here is derived from an EMBL/GenBank/DDBJ whole genome shotgun (WGS) entry which is preliminary data.</text>
</comment>
<reference evidence="2 3" key="1">
    <citation type="journal article" date="2019" name="Int. J. Syst. Evol. Microbiol.">
        <title>The Global Catalogue of Microorganisms (GCM) 10K type strain sequencing project: providing services to taxonomists for standard genome sequencing and annotation.</title>
        <authorList>
            <consortium name="The Broad Institute Genomics Platform"/>
            <consortium name="The Broad Institute Genome Sequencing Center for Infectious Disease"/>
            <person name="Wu L."/>
            <person name="Ma J."/>
        </authorList>
    </citation>
    <scope>NUCLEOTIDE SEQUENCE [LARGE SCALE GENOMIC DNA]</scope>
    <source>
        <strain evidence="2 3">CGMCC 1.10593</strain>
    </source>
</reference>
<protein>
    <recommendedName>
        <fullName evidence="4">Major facilitator superfamily (MFS) profile domain-containing protein</fullName>
    </recommendedName>
</protein>
<gene>
    <name evidence="2" type="ORF">ACFSBW_19100</name>
</gene>
<evidence type="ECO:0000313" key="2">
    <source>
        <dbReference type="EMBL" id="MFD1643952.1"/>
    </source>
</evidence>